<dbReference type="PATRIC" id="fig|338187.25.peg.3775"/>
<evidence type="ECO:0000259" key="1">
    <source>
        <dbReference type="PROSITE" id="PS51186"/>
    </source>
</evidence>
<evidence type="ECO:0000313" key="3">
    <source>
        <dbReference type="Proteomes" id="UP000008152"/>
    </source>
</evidence>
<dbReference type="Pfam" id="PF00583">
    <property type="entry name" value="Acetyltransf_1"/>
    <property type="match status" value="1"/>
</dbReference>
<dbReference type="GO" id="GO:0016747">
    <property type="term" value="F:acyltransferase activity, transferring groups other than amino-acyl groups"/>
    <property type="evidence" value="ECO:0007669"/>
    <property type="project" value="InterPro"/>
</dbReference>
<name>A7N4D5_VIBC1</name>
<protein>
    <recommendedName>
        <fullName evidence="1">N-acetyltransferase domain-containing protein</fullName>
    </recommendedName>
</protein>
<dbReference type="Gene3D" id="3.40.630.30">
    <property type="match status" value="1"/>
</dbReference>
<dbReference type="PROSITE" id="PS51186">
    <property type="entry name" value="GNAT"/>
    <property type="match status" value="1"/>
</dbReference>
<dbReference type="InterPro" id="IPR016181">
    <property type="entry name" value="Acyl_CoA_acyltransferase"/>
</dbReference>
<dbReference type="Proteomes" id="UP000008152">
    <property type="component" value="Chromosome II"/>
</dbReference>
<feature type="domain" description="N-acetyltransferase" evidence="1">
    <location>
        <begin position="4"/>
        <end position="158"/>
    </location>
</feature>
<dbReference type="SUPFAM" id="SSF55729">
    <property type="entry name" value="Acyl-CoA N-acyltransferases (Nat)"/>
    <property type="match status" value="1"/>
</dbReference>
<dbReference type="InterPro" id="IPR000182">
    <property type="entry name" value="GNAT_dom"/>
</dbReference>
<sequence length="158" mass="18078">MTMITIEKYTPCRHAQTIELQVLEEQAQFTIEDIGKKLESLKPTELPHLILENDRVVGFFLFDAAYSEDYDFCPQRSLGVRSLLVDHRHQGKGIAKQAIGLFGDFVKLHCPTFEFLYLTVNCRNVPAYQCYLKAGFEDTNELYHGGPVGPQHIMRQAL</sequence>
<reference evidence="2 3" key="1">
    <citation type="submission" date="2007-08" db="EMBL/GenBank/DDBJ databases">
        <authorList>
            <consortium name="The Vibrio harveyi Genome Sequencing Project"/>
            <person name="Bassler B."/>
            <person name="Clifton S.W."/>
            <person name="Fulton L."/>
            <person name="Delehaunty K."/>
            <person name="Fronick C."/>
            <person name="Harrison M."/>
            <person name="Markivic C."/>
            <person name="Fulton R."/>
            <person name="Tin-Wollam A.-M."/>
            <person name="Shah N."/>
            <person name="Pepin K."/>
            <person name="Nash W."/>
            <person name="Thiruvilangam P."/>
            <person name="Bhonagiri V."/>
            <person name="Waters C."/>
            <person name="Tu K.C."/>
            <person name="Irgon J."/>
            <person name="Wilson R.K."/>
        </authorList>
    </citation>
    <scope>NUCLEOTIDE SEQUENCE [LARGE SCALE GENOMIC DNA]</scope>
    <source>
        <strain evidence="3">ATCC BAA-1116 / BB120</strain>
    </source>
</reference>
<dbReference type="EMBL" id="CP000790">
    <property type="protein sequence ID" value="ABU74522.1"/>
    <property type="molecule type" value="Genomic_DNA"/>
</dbReference>
<dbReference type="AlphaFoldDB" id="A7N4D5"/>
<gene>
    <name evidence="2" type="ordered locus">VIBHAR_06631</name>
</gene>
<dbReference type="KEGG" id="vha:VIBHAR_06631"/>
<organism evidence="2 3">
    <name type="scientific">Vibrio campbellii (strain ATCC BAA-1116)</name>
    <dbReference type="NCBI Taxonomy" id="2902295"/>
    <lineage>
        <taxon>Bacteria</taxon>
        <taxon>Pseudomonadati</taxon>
        <taxon>Pseudomonadota</taxon>
        <taxon>Gammaproteobacteria</taxon>
        <taxon>Vibrionales</taxon>
        <taxon>Vibrionaceae</taxon>
        <taxon>Vibrio</taxon>
    </lineage>
</organism>
<accession>A7N4D5</accession>
<evidence type="ECO:0000313" key="2">
    <source>
        <dbReference type="EMBL" id="ABU74522.1"/>
    </source>
</evidence>
<dbReference type="CDD" id="cd04301">
    <property type="entry name" value="NAT_SF"/>
    <property type="match status" value="1"/>
</dbReference>
<proteinExistence type="predicted"/>